<evidence type="ECO:0000256" key="11">
    <source>
        <dbReference type="ARBA" id="ARBA00023033"/>
    </source>
</evidence>
<evidence type="ECO:0000313" key="15">
    <source>
        <dbReference type="Proteomes" id="UP000006352"/>
    </source>
</evidence>
<dbReference type="GO" id="GO:0004497">
    <property type="term" value="F:monooxygenase activity"/>
    <property type="evidence" value="ECO:0007669"/>
    <property type="project" value="UniProtKB-KW"/>
</dbReference>
<protein>
    <recommendedName>
        <fullName evidence="16">Cytochrome P450</fullName>
    </recommendedName>
</protein>
<feature type="signal peptide" evidence="13">
    <location>
        <begin position="1"/>
        <end position="25"/>
    </location>
</feature>
<keyword evidence="6" id="KW-0812">Transmembrane</keyword>
<dbReference type="InterPro" id="IPR002401">
    <property type="entry name" value="Cyt_P450_E_grp-I"/>
</dbReference>
<evidence type="ECO:0000256" key="7">
    <source>
        <dbReference type="ARBA" id="ARBA00022723"/>
    </source>
</evidence>
<keyword evidence="13" id="KW-0732">Signal</keyword>
<accession>J4G4Q8</accession>
<dbReference type="InterPro" id="IPR050364">
    <property type="entry name" value="Cytochrome_P450_fung"/>
</dbReference>
<evidence type="ECO:0000256" key="4">
    <source>
        <dbReference type="ARBA" id="ARBA00010617"/>
    </source>
</evidence>
<evidence type="ECO:0000256" key="12">
    <source>
        <dbReference type="ARBA" id="ARBA00023136"/>
    </source>
</evidence>
<dbReference type="PRINTS" id="PR00463">
    <property type="entry name" value="EP450I"/>
</dbReference>
<keyword evidence="9" id="KW-0560">Oxidoreductase</keyword>
<evidence type="ECO:0000256" key="2">
    <source>
        <dbReference type="ARBA" id="ARBA00004167"/>
    </source>
</evidence>
<feature type="chain" id="PRO_5003778899" description="Cytochrome P450" evidence="13">
    <location>
        <begin position="26"/>
        <end position="702"/>
    </location>
</feature>
<dbReference type="GO" id="GO:0016705">
    <property type="term" value="F:oxidoreductase activity, acting on paired donors, with incorporation or reduction of molecular oxygen"/>
    <property type="evidence" value="ECO:0007669"/>
    <property type="project" value="InterPro"/>
</dbReference>
<gene>
    <name evidence="14" type="ORF">FIBRA_03246</name>
</gene>
<keyword evidence="10" id="KW-0408">Iron</keyword>
<dbReference type="PANTHER" id="PTHR46300:SF7">
    <property type="entry name" value="P450, PUTATIVE (EUROFUNG)-RELATED"/>
    <property type="match status" value="1"/>
</dbReference>
<keyword evidence="7" id="KW-0479">Metal-binding</keyword>
<evidence type="ECO:0000256" key="13">
    <source>
        <dbReference type="SAM" id="SignalP"/>
    </source>
</evidence>
<dbReference type="InterPro" id="IPR036396">
    <property type="entry name" value="Cyt_P450_sf"/>
</dbReference>
<dbReference type="GO" id="GO:0005506">
    <property type="term" value="F:iron ion binding"/>
    <property type="evidence" value="ECO:0007669"/>
    <property type="project" value="InterPro"/>
</dbReference>
<evidence type="ECO:0000256" key="8">
    <source>
        <dbReference type="ARBA" id="ARBA00022989"/>
    </source>
</evidence>
<dbReference type="RefSeq" id="XP_012180481.1">
    <property type="nucleotide sequence ID" value="XM_012325091.1"/>
</dbReference>
<dbReference type="HOGENOM" id="CLU_392795_0_0_1"/>
<evidence type="ECO:0000256" key="9">
    <source>
        <dbReference type="ARBA" id="ARBA00023002"/>
    </source>
</evidence>
<organism evidence="14 15">
    <name type="scientific">Fibroporia radiculosa</name>
    <dbReference type="NCBI Taxonomy" id="599839"/>
    <lineage>
        <taxon>Eukaryota</taxon>
        <taxon>Fungi</taxon>
        <taxon>Dikarya</taxon>
        <taxon>Basidiomycota</taxon>
        <taxon>Agaricomycotina</taxon>
        <taxon>Agaricomycetes</taxon>
        <taxon>Polyporales</taxon>
        <taxon>Fibroporiaceae</taxon>
        <taxon>Fibroporia</taxon>
    </lineage>
</organism>
<dbReference type="GO" id="GO:0020037">
    <property type="term" value="F:heme binding"/>
    <property type="evidence" value="ECO:0007669"/>
    <property type="project" value="InterPro"/>
</dbReference>
<dbReference type="SUPFAM" id="SSF48264">
    <property type="entry name" value="Cytochrome P450"/>
    <property type="match status" value="2"/>
</dbReference>
<dbReference type="Proteomes" id="UP000006352">
    <property type="component" value="Unassembled WGS sequence"/>
</dbReference>
<dbReference type="Pfam" id="PF00067">
    <property type="entry name" value="p450"/>
    <property type="match status" value="2"/>
</dbReference>
<dbReference type="GO" id="GO:0016020">
    <property type="term" value="C:membrane"/>
    <property type="evidence" value="ECO:0007669"/>
    <property type="project" value="UniProtKB-SubCell"/>
</dbReference>
<keyword evidence="11" id="KW-0503">Monooxygenase</keyword>
<keyword evidence="12" id="KW-0472">Membrane</keyword>
<comment type="pathway">
    <text evidence="3">Secondary metabolite biosynthesis.</text>
</comment>
<evidence type="ECO:0000256" key="10">
    <source>
        <dbReference type="ARBA" id="ARBA00023004"/>
    </source>
</evidence>
<evidence type="ECO:0000313" key="14">
    <source>
        <dbReference type="EMBL" id="CCM01198.1"/>
    </source>
</evidence>
<dbReference type="EMBL" id="HE797023">
    <property type="protein sequence ID" value="CCM01198.1"/>
    <property type="molecule type" value="Genomic_DNA"/>
</dbReference>
<dbReference type="GeneID" id="24096109"/>
<dbReference type="OrthoDB" id="2789670at2759"/>
<dbReference type="STRING" id="599839.J4G4Q8"/>
<dbReference type="CDD" id="cd11065">
    <property type="entry name" value="CYP64-like"/>
    <property type="match status" value="1"/>
</dbReference>
<dbReference type="AlphaFoldDB" id="J4G4Q8"/>
<evidence type="ECO:0000256" key="3">
    <source>
        <dbReference type="ARBA" id="ARBA00005179"/>
    </source>
</evidence>
<dbReference type="InterPro" id="IPR001128">
    <property type="entry name" value="Cyt_P450"/>
</dbReference>
<proteinExistence type="inferred from homology"/>
<comment type="subcellular location">
    <subcellularLocation>
        <location evidence="2">Membrane</location>
        <topology evidence="2">Single-pass membrane protein</topology>
    </subcellularLocation>
</comment>
<evidence type="ECO:0000256" key="5">
    <source>
        <dbReference type="ARBA" id="ARBA00022617"/>
    </source>
</evidence>
<keyword evidence="5" id="KW-0349">Heme</keyword>
<comment type="cofactor">
    <cofactor evidence="1">
        <name>heme</name>
        <dbReference type="ChEBI" id="CHEBI:30413"/>
    </cofactor>
</comment>
<dbReference type="InParanoid" id="J4G4Q8"/>
<name>J4G4Q8_9APHY</name>
<evidence type="ECO:0008006" key="16">
    <source>
        <dbReference type="Google" id="ProtNLM"/>
    </source>
</evidence>
<evidence type="ECO:0000256" key="1">
    <source>
        <dbReference type="ARBA" id="ARBA00001971"/>
    </source>
</evidence>
<sequence length="702" mass="78578">MSAFNTLSVFAFLVIILVLLKRWTTNQEKGRLPPGPRGLPFVGNLLDLPSSYAYKTFTEWGEKWGDIISLTLFGQPIVILNSMKHVTELLDRRSALYSDRPTLTVAGKMVGWDRIVILTPYGPRLREYRRLLMRWFGSRSDIAHSFGSIMEDETAKFMVHLMERPDTFFERLRKTATATALRTSYGYHMRDQEDPLVNIVETAMSGFSALTTPGAFLADSFPILQHVPDWLPGTAWKKTALHAAQYTNAMIEVPYKMVKERMAAGTAIPSFTSMSLDGDITEEHQKNVMDAAGAVYAGGSDTSVSTLHSFFLAMMCYPEVQKKAQAELDAVIGSDRLPNLGDRDSLPFINAICTELHRWNPVNPLGVPHSLTEDDVYMGYLLPKGTTVLVNVWKVLHDPTHYKKPLEFNPERHIATESKEPEFDPRNVVFGFGRRFLLNDAFYSGDIISVTLFGQPIVILNSSKHALELLDRRGTLYSDRPVLTVAGKIAGWDQTLVLLPYGSSFREYRRMTSRWIGTRRDVARIVPTMEFETSHFLVRLARHPDSLIEEVRRTTGAVILKMIYGYEVQENGDPLVDLVDTAVAQFSALTAPGAFLADFFPILEHIPMWFPGADWKKRALRAGRQTAAMFDVPYDMVTKQIAEGCVVPSFTSTFMEANSTPKSQHDVKSAAASLYAGGADTACILISRIFLANASSSLWLAS</sequence>
<dbReference type="Gene3D" id="1.10.630.10">
    <property type="entry name" value="Cytochrome P450"/>
    <property type="match status" value="2"/>
</dbReference>
<keyword evidence="15" id="KW-1185">Reference proteome</keyword>
<comment type="similarity">
    <text evidence="4">Belongs to the cytochrome P450 family.</text>
</comment>
<evidence type="ECO:0000256" key="6">
    <source>
        <dbReference type="ARBA" id="ARBA00022692"/>
    </source>
</evidence>
<keyword evidence="8" id="KW-1133">Transmembrane helix</keyword>
<dbReference type="PANTHER" id="PTHR46300">
    <property type="entry name" value="P450, PUTATIVE (EUROFUNG)-RELATED-RELATED"/>
    <property type="match status" value="1"/>
</dbReference>
<reference evidence="14 15" key="1">
    <citation type="journal article" date="2012" name="Appl. Environ. Microbiol.">
        <title>Short-read sequencing for genomic analysis of the brown rot fungus Fibroporia radiculosa.</title>
        <authorList>
            <person name="Tang J.D."/>
            <person name="Perkins A.D."/>
            <person name="Sonstegard T.S."/>
            <person name="Schroeder S.G."/>
            <person name="Burgess S.C."/>
            <person name="Diehl S.V."/>
        </authorList>
    </citation>
    <scope>NUCLEOTIDE SEQUENCE [LARGE SCALE GENOMIC DNA]</scope>
    <source>
        <strain evidence="14 15">TFFH 294</strain>
    </source>
</reference>